<reference evidence="3" key="2">
    <citation type="submission" date="2022-08" db="EMBL/GenBank/DDBJ databases">
        <authorList>
            <person name="Magnan C."/>
        </authorList>
    </citation>
    <scope>NUCLEOTIDE SEQUENCE</scope>
    <source>
        <strain evidence="3">NSP012P</strain>
    </source>
</reference>
<name>A0ABT4BNG4_9STAP</name>
<dbReference type="EMBL" id="JANSLD010000027">
    <property type="protein sequence ID" value="MCY1583300.1"/>
    <property type="molecule type" value="Genomic_DNA"/>
</dbReference>
<dbReference type="PROSITE" id="PS50943">
    <property type="entry name" value="HTH_CROC1"/>
    <property type="match status" value="1"/>
</dbReference>
<dbReference type="SMART" id="SM00530">
    <property type="entry name" value="HTH_XRE"/>
    <property type="match status" value="1"/>
</dbReference>
<evidence type="ECO:0000313" key="4">
    <source>
        <dbReference type="Proteomes" id="UP001072952"/>
    </source>
</evidence>
<comment type="caution">
    <text evidence="3">The sequence shown here is derived from an EMBL/GenBank/DDBJ whole genome shotgun (WGS) entry which is preliminary data.</text>
</comment>
<dbReference type="InterPro" id="IPR001387">
    <property type="entry name" value="Cro/C1-type_HTH"/>
</dbReference>
<dbReference type="CDD" id="cd00093">
    <property type="entry name" value="HTH_XRE"/>
    <property type="match status" value="1"/>
</dbReference>
<keyword evidence="4" id="KW-1185">Reference proteome</keyword>
<protein>
    <submittedName>
        <fullName evidence="3">Helix-turn-helix domain-containing protein</fullName>
    </submittedName>
</protein>
<sequence length="139" mass="15879">MVVVKVVNRPSKTRVRKELSEIVRKTRKNNDMSLRLVAYKTKLSATYLSQLERGLIPTPTPETLRNIANALHLNYDLLMEKAGYVAKKDTSEDSMESIMFSDIDAFRALSDEEQERIINSLKDQADYLVNKASKANKED</sequence>
<proteinExistence type="predicted"/>
<reference evidence="3" key="1">
    <citation type="journal article" date="2022" name="Int. J. Mol. Sci.">
        <title>Phenotypic and Genotypic Virulence Characterisation of Staphylococcus pettenkoferi Strains Isolated from Human Bloodstream and Diabetic Foot Infections.</title>
        <authorList>
            <person name="Magnan C."/>
            <person name="Ahmad-Mansour N."/>
            <person name="Pouget C."/>
            <person name="Morsli M."/>
            <person name="Huc-Brandt S."/>
            <person name="Pantel A."/>
            <person name="Dunyach-Remy C."/>
            <person name="Sotto A."/>
            <person name="Molle V."/>
            <person name="Lavigne J.-P."/>
        </authorList>
    </citation>
    <scope>NUCLEOTIDE SEQUENCE</scope>
    <source>
        <strain evidence="3">NSP012P</strain>
    </source>
</reference>
<feature type="domain" description="HTH cro/C1-type" evidence="2">
    <location>
        <begin position="23"/>
        <end position="78"/>
    </location>
</feature>
<dbReference type="RefSeq" id="WP_145458222.1">
    <property type="nucleotide sequence ID" value="NZ_JANSLD010000027.1"/>
</dbReference>
<keyword evidence="1" id="KW-0238">DNA-binding</keyword>
<organism evidence="3 4">
    <name type="scientific">Staphylococcus pettenkoferi</name>
    <dbReference type="NCBI Taxonomy" id="170573"/>
    <lineage>
        <taxon>Bacteria</taxon>
        <taxon>Bacillati</taxon>
        <taxon>Bacillota</taxon>
        <taxon>Bacilli</taxon>
        <taxon>Bacillales</taxon>
        <taxon>Staphylococcaceae</taxon>
        <taxon>Staphylococcus</taxon>
    </lineage>
</organism>
<dbReference type="Pfam" id="PF01381">
    <property type="entry name" value="HTH_3"/>
    <property type="match status" value="1"/>
</dbReference>
<gene>
    <name evidence="3" type="ORF">NW133_07135</name>
</gene>
<accession>A0ABT4BNG4</accession>
<dbReference type="PANTHER" id="PTHR46797:SF1">
    <property type="entry name" value="METHYLPHOSPHONATE SYNTHASE"/>
    <property type="match status" value="1"/>
</dbReference>
<dbReference type="PANTHER" id="PTHR46797">
    <property type="entry name" value="HTH-TYPE TRANSCRIPTIONAL REGULATOR"/>
    <property type="match status" value="1"/>
</dbReference>
<evidence type="ECO:0000256" key="1">
    <source>
        <dbReference type="ARBA" id="ARBA00023125"/>
    </source>
</evidence>
<dbReference type="Gene3D" id="1.10.260.40">
    <property type="entry name" value="lambda repressor-like DNA-binding domains"/>
    <property type="match status" value="1"/>
</dbReference>
<dbReference type="SUPFAM" id="SSF47413">
    <property type="entry name" value="lambda repressor-like DNA-binding domains"/>
    <property type="match status" value="1"/>
</dbReference>
<evidence type="ECO:0000313" key="3">
    <source>
        <dbReference type="EMBL" id="MCY1583300.1"/>
    </source>
</evidence>
<dbReference type="InterPro" id="IPR010982">
    <property type="entry name" value="Lambda_DNA-bd_dom_sf"/>
</dbReference>
<dbReference type="InterPro" id="IPR050807">
    <property type="entry name" value="TransReg_Diox_bact_type"/>
</dbReference>
<evidence type="ECO:0000259" key="2">
    <source>
        <dbReference type="PROSITE" id="PS50943"/>
    </source>
</evidence>
<dbReference type="Proteomes" id="UP001072952">
    <property type="component" value="Unassembled WGS sequence"/>
</dbReference>